<keyword evidence="2" id="KW-1185">Reference proteome</keyword>
<evidence type="ECO:0000313" key="1">
    <source>
        <dbReference type="EMBL" id="CAK9077318.1"/>
    </source>
</evidence>
<protein>
    <submittedName>
        <fullName evidence="1">UTP--glucose-1-phosphate uridylyltransferase</fullName>
    </submittedName>
</protein>
<keyword evidence="1" id="KW-0808">Transferase</keyword>
<name>A0ABP0PPC2_9DINO</name>
<keyword evidence="1" id="KW-0548">Nucleotidyltransferase</keyword>
<reference evidence="1 2" key="1">
    <citation type="submission" date="2024-02" db="EMBL/GenBank/DDBJ databases">
        <authorList>
            <person name="Chen Y."/>
            <person name="Shah S."/>
            <person name="Dougan E. K."/>
            <person name="Thang M."/>
            <person name="Chan C."/>
        </authorList>
    </citation>
    <scope>NUCLEOTIDE SEQUENCE [LARGE SCALE GENOMIC DNA]</scope>
</reference>
<dbReference type="EMBL" id="CAXAMM010037557">
    <property type="protein sequence ID" value="CAK9077318.1"/>
    <property type="molecule type" value="Genomic_DNA"/>
</dbReference>
<dbReference type="Proteomes" id="UP001642464">
    <property type="component" value="Unassembled WGS sequence"/>
</dbReference>
<organism evidence="1 2">
    <name type="scientific">Durusdinium trenchii</name>
    <dbReference type="NCBI Taxonomy" id="1381693"/>
    <lineage>
        <taxon>Eukaryota</taxon>
        <taxon>Sar</taxon>
        <taxon>Alveolata</taxon>
        <taxon>Dinophyceae</taxon>
        <taxon>Suessiales</taxon>
        <taxon>Symbiodiniaceae</taxon>
        <taxon>Durusdinium</taxon>
    </lineage>
</organism>
<gene>
    <name evidence="1" type="ORF">SCF082_LOCUS37110</name>
</gene>
<evidence type="ECO:0000313" key="2">
    <source>
        <dbReference type="Proteomes" id="UP001642464"/>
    </source>
</evidence>
<dbReference type="GO" id="GO:0016779">
    <property type="term" value="F:nucleotidyltransferase activity"/>
    <property type="evidence" value="ECO:0007669"/>
    <property type="project" value="UniProtKB-KW"/>
</dbReference>
<proteinExistence type="predicted"/>
<comment type="caution">
    <text evidence="1">The sequence shown here is derived from an EMBL/GenBank/DDBJ whole genome shotgun (WGS) entry which is preliminary data.</text>
</comment>
<accession>A0ABP0PPC2</accession>
<sequence length="289" mass="33107">MSSRLPGARSGGLTHHIQGPHLIPNVGREAMLGAEVVRRKPKSKAKPKAESKAPQKKESKKKKRTSPSHPRAARPSRSRSRRKRVVSLSRAGSEPSEAPEEVREPVPVDVLPRASRSPRSPSPRKVVSRSPEARRQLSRSPEMDQWSEAQAREARRIEEERRQLQLLKETQEKRRKQENERRKNLGGVFALSADDFEEEEKAKVQNTSEERKEKAQLPRVRTSTRPKDRDRDERALLDDAPGSGFEKCWKNWDFAKGADDPAEVARQFMRVTAAKRRGYAPRRSRSRER</sequence>